<reference evidence="1" key="1">
    <citation type="submission" date="2020-05" db="EMBL/GenBank/DDBJ databases">
        <title>Phylogenomic resolution of chytrid fungi.</title>
        <authorList>
            <person name="Stajich J.E."/>
            <person name="Amses K."/>
            <person name="Simmons R."/>
            <person name="Seto K."/>
            <person name="Myers J."/>
            <person name="Bonds A."/>
            <person name="Quandt C.A."/>
            <person name="Barry K."/>
            <person name="Liu P."/>
            <person name="Grigoriev I."/>
            <person name="Longcore J.E."/>
            <person name="James T.Y."/>
        </authorList>
    </citation>
    <scope>NUCLEOTIDE SEQUENCE</scope>
    <source>
        <strain evidence="1">JEL0476</strain>
    </source>
</reference>
<dbReference type="Proteomes" id="UP001211065">
    <property type="component" value="Unassembled WGS sequence"/>
</dbReference>
<protein>
    <submittedName>
        <fullName evidence="1">Uncharacterized protein</fullName>
    </submittedName>
</protein>
<gene>
    <name evidence="1" type="ORF">HK099_004791</name>
</gene>
<comment type="caution">
    <text evidence="1">The sequence shown here is derived from an EMBL/GenBank/DDBJ whole genome shotgun (WGS) entry which is preliminary data.</text>
</comment>
<accession>A0AAD5Y3E9</accession>
<evidence type="ECO:0000313" key="2">
    <source>
        <dbReference type="Proteomes" id="UP001211065"/>
    </source>
</evidence>
<keyword evidence="2" id="KW-1185">Reference proteome</keyword>
<sequence length="142" mass="16255">MEIDSTGNLYPITQANQFLLLKVSLWNEFGTEEIRRVIKTPKEKNILVGDLIKSPEVLKDEFDREDFIPLQFQVLPPKSFTGSKLSSKLTIKFKEQGVRLIIKKLRVFEVAPENYVPTVIKTDSGWKSHQKDSGINLGEVHN</sequence>
<name>A0AAD5Y3E9_9FUNG</name>
<evidence type="ECO:0000313" key="1">
    <source>
        <dbReference type="EMBL" id="KAJ3226481.1"/>
    </source>
</evidence>
<organism evidence="1 2">
    <name type="scientific">Clydaea vesicula</name>
    <dbReference type="NCBI Taxonomy" id="447962"/>
    <lineage>
        <taxon>Eukaryota</taxon>
        <taxon>Fungi</taxon>
        <taxon>Fungi incertae sedis</taxon>
        <taxon>Chytridiomycota</taxon>
        <taxon>Chytridiomycota incertae sedis</taxon>
        <taxon>Chytridiomycetes</taxon>
        <taxon>Lobulomycetales</taxon>
        <taxon>Lobulomycetaceae</taxon>
        <taxon>Clydaea</taxon>
    </lineage>
</organism>
<dbReference type="EMBL" id="JADGJW010000035">
    <property type="protein sequence ID" value="KAJ3226481.1"/>
    <property type="molecule type" value="Genomic_DNA"/>
</dbReference>
<proteinExistence type="predicted"/>
<dbReference type="AlphaFoldDB" id="A0AAD5Y3E9"/>